<evidence type="ECO:0000313" key="2">
    <source>
        <dbReference type="Proteomes" id="UP001501470"/>
    </source>
</evidence>
<dbReference type="Proteomes" id="UP001501470">
    <property type="component" value="Unassembled WGS sequence"/>
</dbReference>
<accession>A0ABP4MHY5</accession>
<evidence type="ECO:0000313" key="1">
    <source>
        <dbReference type="EMBL" id="GAA1544711.1"/>
    </source>
</evidence>
<keyword evidence="2" id="KW-1185">Reference proteome</keyword>
<proteinExistence type="predicted"/>
<protein>
    <submittedName>
        <fullName evidence="1">Uncharacterized protein</fullName>
    </submittedName>
</protein>
<gene>
    <name evidence="1" type="ORF">GCM10009827_075710</name>
</gene>
<name>A0ABP4MHY5_9ACTN</name>
<comment type="caution">
    <text evidence="1">The sequence shown here is derived from an EMBL/GenBank/DDBJ whole genome shotgun (WGS) entry which is preliminary data.</text>
</comment>
<reference evidence="2" key="1">
    <citation type="journal article" date="2019" name="Int. J. Syst. Evol. Microbiol.">
        <title>The Global Catalogue of Microorganisms (GCM) 10K type strain sequencing project: providing services to taxonomists for standard genome sequencing and annotation.</title>
        <authorList>
            <consortium name="The Broad Institute Genomics Platform"/>
            <consortium name="The Broad Institute Genome Sequencing Center for Infectious Disease"/>
            <person name="Wu L."/>
            <person name="Ma J."/>
        </authorList>
    </citation>
    <scope>NUCLEOTIDE SEQUENCE [LARGE SCALE GENOMIC DNA]</scope>
    <source>
        <strain evidence="2">JCM 15933</strain>
    </source>
</reference>
<dbReference type="EMBL" id="BAAAQD010000018">
    <property type="protein sequence ID" value="GAA1544711.1"/>
    <property type="molecule type" value="Genomic_DNA"/>
</dbReference>
<sequence length="68" mass="7179">MATTAPPRRRARGVTVRRAAGARLAAAREVEAEVERPVEATAVRFAGVVRLDGVLDPPRALGVPPRPA</sequence>
<organism evidence="1 2">
    <name type="scientific">Dactylosporangium maewongense</name>
    <dbReference type="NCBI Taxonomy" id="634393"/>
    <lineage>
        <taxon>Bacteria</taxon>
        <taxon>Bacillati</taxon>
        <taxon>Actinomycetota</taxon>
        <taxon>Actinomycetes</taxon>
        <taxon>Micromonosporales</taxon>
        <taxon>Micromonosporaceae</taxon>
        <taxon>Dactylosporangium</taxon>
    </lineage>
</organism>